<comment type="caution">
    <text evidence="1">The sequence shown here is derived from an EMBL/GenBank/DDBJ whole genome shotgun (WGS) entry which is preliminary data.</text>
</comment>
<evidence type="ECO:0000313" key="2">
    <source>
        <dbReference type="Proteomes" id="UP001596312"/>
    </source>
</evidence>
<evidence type="ECO:0000313" key="1">
    <source>
        <dbReference type="EMBL" id="MFC6904479.1"/>
    </source>
</evidence>
<name>A0ABD5V303_9EURY</name>
<proteinExistence type="predicted"/>
<dbReference type="EMBL" id="JBHSXQ010000001">
    <property type="protein sequence ID" value="MFC6904479.1"/>
    <property type="molecule type" value="Genomic_DNA"/>
</dbReference>
<reference evidence="1 2" key="1">
    <citation type="journal article" date="2019" name="Int. J. Syst. Evol. Microbiol.">
        <title>The Global Catalogue of Microorganisms (GCM) 10K type strain sequencing project: providing services to taxonomists for standard genome sequencing and annotation.</title>
        <authorList>
            <consortium name="The Broad Institute Genomics Platform"/>
            <consortium name="The Broad Institute Genome Sequencing Center for Infectious Disease"/>
            <person name="Wu L."/>
            <person name="Ma J."/>
        </authorList>
    </citation>
    <scope>NUCLEOTIDE SEQUENCE [LARGE SCALE GENOMIC DNA]</scope>
    <source>
        <strain evidence="1 2">CGMCC 1.3240</strain>
    </source>
</reference>
<protein>
    <submittedName>
        <fullName evidence="1">Uncharacterized protein</fullName>
    </submittedName>
</protein>
<dbReference type="RefSeq" id="WP_340602984.1">
    <property type="nucleotide sequence ID" value="NZ_JBBMXV010000001.1"/>
</dbReference>
<organism evidence="1 2">
    <name type="scientific">Halalkalicoccus tibetensis</name>
    <dbReference type="NCBI Taxonomy" id="175632"/>
    <lineage>
        <taxon>Archaea</taxon>
        <taxon>Methanobacteriati</taxon>
        <taxon>Methanobacteriota</taxon>
        <taxon>Stenosarchaea group</taxon>
        <taxon>Halobacteria</taxon>
        <taxon>Halobacteriales</taxon>
        <taxon>Halococcaceae</taxon>
        <taxon>Halalkalicoccus</taxon>
    </lineage>
</organism>
<gene>
    <name evidence="1" type="ORF">ACFQGH_04630</name>
</gene>
<sequence length="184" mass="19803">MSPPLPTAGRLLITGPSNAGKTRLTARALERWVLENGAEGVAVLEFAPEIERDGVLLGGRLSRFTGLPEEAWVGTLDANAPRAEGETEEEAHELARKNARGGMELIESMPSARAVFVNDATIPFQHAGDVEALLAACEGAELVVMNAFAGDELGSDDPISRRECDSRRQLEAWADTHERLADED</sequence>
<keyword evidence="2" id="KW-1185">Reference proteome</keyword>
<dbReference type="Proteomes" id="UP001596312">
    <property type="component" value="Unassembled WGS sequence"/>
</dbReference>
<dbReference type="AlphaFoldDB" id="A0ABD5V303"/>
<accession>A0ABD5V303</accession>